<gene>
    <name evidence="1" type="ORF">J2S00_001525</name>
</gene>
<dbReference type="Proteomes" id="UP001232445">
    <property type="component" value="Unassembled WGS sequence"/>
</dbReference>
<dbReference type="EMBL" id="JAUSUQ010000004">
    <property type="protein sequence ID" value="MDQ0338739.1"/>
    <property type="molecule type" value="Genomic_DNA"/>
</dbReference>
<dbReference type="RefSeq" id="WP_307337573.1">
    <property type="nucleotide sequence ID" value="NZ_JAUSUQ010000004.1"/>
</dbReference>
<evidence type="ECO:0000313" key="2">
    <source>
        <dbReference type="Proteomes" id="UP001232445"/>
    </source>
</evidence>
<accession>A0ABU0CQP9</accession>
<sequence length="75" mass="8621">MDRALVKEITKLVISKLEETAAIRPLTAEEIRHWNEITCSMSAIESRKGSVNKETDVRPLTDQEIRHWNKITASM</sequence>
<evidence type="ECO:0000313" key="1">
    <source>
        <dbReference type="EMBL" id="MDQ0338739.1"/>
    </source>
</evidence>
<organism evidence="1 2">
    <name type="scientific">Caldalkalibacillus uzonensis</name>
    <dbReference type="NCBI Taxonomy" id="353224"/>
    <lineage>
        <taxon>Bacteria</taxon>
        <taxon>Bacillati</taxon>
        <taxon>Bacillota</taxon>
        <taxon>Bacilli</taxon>
        <taxon>Bacillales</taxon>
        <taxon>Bacillaceae</taxon>
        <taxon>Caldalkalibacillus</taxon>
    </lineage>
</organism>
<protein>
    <submittedName>
        <fullName evidence="1">Uncharacterized protein</fullName>
    </submittedName>
</protein>
<name>A0ABU0CQP9_9BACI</name>
<proteinExistence type="predicted"/>
<reference evidence="1 2" key="1">
    <citation type="submission" date="2023-07" db="EMBL/GenBank/DDBJ databases">
        <title>Genomic Encyclopedia of Type Strains, Phase IV (KMG-IV): sequencing the most valuable type-strain genomes for metagenomic binning, comparative biology and taxonomic classification.</title>
        <authorList>
            <person name="Goeker M."/>
        </authorList>
    </citation>
    <scope>NUCLEOTIDE SEQUENCE [LARGE SCALE GENOMIC DNA]</scope>
    <source>
        <strain evidence="1 2">DSM 17740</strain>
    </source>
</reference>
<comment type="caution">
    <text evidence="1">The sequence shown here is derived from an EMBL/GenBank/DDBJ whole genome shotgun (WGS) entry which is preliminary data.</text>
</comment>
<keyword evidence="2" id="KW-1185">Reference proteome</keyword>